<dbReference type="Gene3D" id="2.30.30.30">
    <property type="match status" value="1"/>
</dbReference>
<evidence type="ECO:0000259" key="5">
    <source>
        <dbReference type="SMART" id="SM01383"/>
    </source>
</evidence>
<dbReference type="OrthoDB" id="268576at2759"/>
<dbReference type="InterPro" id="IPR022666">
    <property type="entry name" value="Ribosomal_uL2_RNA-bd_dom"/>
</dbReference>
<evidence type="ECO:0000256" key="1">
    <source>
        <dbReference type="ARBA" id="ARBA00005636"/>
    </source>
</evidence>
<evidence type="ECO:0000313" key="6">
    <source>
        <dbReference type="EMBL" id="CAA9996586.1"/>
    </source>
</evidence>
<evidence type="ECO:0000259" key="4">
    <source>
        <dbReference type="SMART" id="SM01382"/>
    </source>
</evidence>
<organism evidence="6 7">
    <name type="scientific">Nesidiocoris tenuis</name>
    <dbReference type="NCBI Taxonomy" id="355587"/>
    <lineage>
        <taxon>Eukaryota</taxon>
        <taxon>Metazoa</taxon>
        <taxon>Ecdysozoa</taxon>
        <taxon>Arthropoda</taxon>
        <taxon>Hexapoda</taxon>
        <taxon>Insecta</taxon>
        <taxon>Pterygota</taxon>
        <taxon>Neoptera</taxon>
        <taxon>Paraneoptera</taxon>
        <taxon>Hemiptera</taxon>
        <taxon>Heteroptera</taxon>
        <taxon>Panheteroptera</taxon>
        <taxon>Cimicomorpha</taxon>
        <taxon>Miridae</taxon>
        <taxon>Dicyphina</taxon>
        <taxon>Nesidiocoris</taxon>
    </lineage>
</organism>
<evidence type="ECO:0000256" key="2">
    <source>
        <dbReference type="ARBA" id="ARBA00022980"/>
    </source>
</evidence>
<evidence type="ECO:0000313" key="7">
    <source>
        <dbReference type="Proteomes" id="UP000479000"/>
    </source>
</evidence>
<dbReference type="GO" id="GO:0005762">
    <property type="term" value="C:mitochondrial large ribosomal subunit"/>
    <property type="evidence" value="ECO:0007669"/>
    <property type="project" value="TreeGrafter"/>
</dbReference>
<dbReference type="InterPro" id="IPR002171">
    <property type="entry name" value="Ribosomal_uL2"/>
</dbReference>
<gene>
    <name evidence="6" type="ORF">NTEN_LOCUS3077</name>
</gene>
<feature type="domain" description="Large ribosomal subunit protein uL2 C-terminal" evidence="4">
    <location>
        <begin position="176"/>
        <end position="293"/>
    </location>
</feature>
<keyword evidence="7" id="KW-1185">Reference proteome</keyword>
<dbReference type="InterPro" id="IPR014722">
    <property type="entry name" value="Rib_uL2_dom2"/>
</dbReference>
<keyword evidence="2" id="KW-0689">Ribosomal protein</keyword>
<dbReference type="SUPFAM" id="SSF50104">
    <property type="entry name" value="Translation proteins SH3-like domain"/>
    <property type="match status" value="1"/>
</dbReference>
<dbReference type="InterPro" id="IPR022669">
    <property type="entry name" value="Ribosomal_uL2_C"/>
</dbReference>
<feature type="domain" description="Large ribosomal subunit protein uL2 RNA-binding" evidence="5">
    <location>
        <begin position="85"/>
        <end position="165"/>
    </location>
</feature>
<comment type="similarity">
    <text evidence="1">Belongs to the universal ribosomal protein uL2 family.</text>
</comment>
<dbReference type="AlphaFoldDB" id="A0A6H5G3T0"/>
<dbReference type="InterPro" id="IPR012340">
    <property type="entry name" value="NA-bd_OB-fold"/>
</dbReference>
<dbReference type="InterPro" id="IPR008991">
    <property type="entry name" value="Translation_prot_SH3-like_sf"/>
</dbReference>
<accession>A0A6H5G3T0</accession>
<keyword evidence="3" id="KW-0687">Ribonucleoprotein</keyword>
<name>A0A6H5G3T0_9HEMI</name>
<dbReference type="SMART" id="SM01383">
    <property type="entry name" value="Ribosomal_L2"/>
    <property type="match status" value="1"/>
</dbReference>
<dbReference type="Gene3D" id="2.40.50.140">
    <property type="entry name" value="Nucleic acid-binding proteins"/>
    <property type="match status" value="1"/>
</dbReference>
<dbReference type="PANTHER" id="PTHR13691">
    <property type="entry name" value="RIBOSOMAL PROTEIN L2"/>
    <property type="match status" value="1"/>
</dbReference>
<dbReference type="GO" id="GO:0003723">
    <property type="term" value="F:RNA binding"/>
    <property type="evidence" value="ECO:0007669"/>
    <property type="project" value="TreeGrafter"/>
</dbReference>
<proteinExistence type="inferred from homology"/>
<dbReference type="GO" id="GO:0032543">
    <property type="term" value="P:mitochondrial translation"/>
    <property type="evidence" value="ECO:0007669"/>
    <property type="project" value="TreeGrafter"/>
</dbReference>
<dbReference type="SMART" id="SM01382">
    <property type="entry name" value="Ribosomal_L2_C"/>
    <property type="match status" value="1"/>
</dbReference>
<evidence type="ECO:0000256" key="3">
    <source>
        <dbReference type="ARBA" id="ARBA00023274"/>
    </source>
</evidence>
<dbReference type="Proteomes" id="UP000479000">
    <property type="component" value="Unassembled WGS sequence"/>
</dbReference>
<dbReference type="PANTHER" id="PTHR13691:SF73">
    <property type="entry name" value="LARGE RIBOSOMAL SUBUNIT PROTEIN UL2M"/>
    <property type="match status" value="1"/>
</dbReference>
<protein>
    <submittedName>
        <fullName evidence="6">Uncharacterized protein</fullName>
    </submittedName>
</protein>
<dbReference type="GO" id="GO:0003735">
    <property type="term" value="F:structural constituent of ribosome"/>
    <property type="evidence" value="ECO:0007669"/>
    <property type="project" value="InterPro"/>
</dbReference>
<dbReference type="SUPFAM" id="SSF50249">
    <property type="entry name" value="Nucleic acid-binding proteins"/>
    <property type="match status" value="1"/>
</dbReference>
<reference evidence="6 7" key="1">
    <citation type="submission" date="2020-02" db="EMBL/GenBank/DDBJ databases">
        <authorList>
            <person name="Ferguson B K."/>
        </authorList>
    </citation>
    <scope>NUCLEOTIDE SEQUENCE [LARGE SCALE GENOMIC DNA]</scope>
</reference>
<sequence length="327" mass="35988">MSFGSRVMLSKFLTAGCRSFLADGSSGIRVGALPLTQVQACRRKMKDVDLPVVFGIGAKAGKYRRIVHFPEEYTIRPLDVTNLGGRDPASGRVVVKGIGGGIKRKYHWIEWKRIGPKEGPPLEERVLEIMIDWCRTARIALVGSGNQLKYILATENMKPGDIIRTSMAIPRIPVLAKEGDAYPLGALQMGTVVNNVEMFAGNGGFFVHAAGTCATLLRRIGDFIVIRLPSGKEVALPQENMATVGRLSNVEHSSIPVGSAQRNRELGNRPRSGLWQRKTGRFGRKIHPPSPLQFIVPKDKIKPEVMKLTLNNDGYFTQKLQAHLSIV</sequence>
<dbReference type="Pfam" id="PF00181">
    <property type="entry name" value="Ribosomal_L2_N"/>
    <property type="match status" value="1"/>
</dbReference>
<dbReference type="Pfam" id="PF03947">
    <property type="entry name" value="Ribosomal_L2_C"/>
    <property type="match status" value="1"/>
</dbReference>
<dbReference type="FunFam" id="2.40.50.140:FF:000157">
    <property type="entry name" value="39S ribosomal protein L2, mitochondrial"/>
    <property type="match status" value="1"/>
</dbReference>
<dbReference type="EMBL" id="CADCXU010004683">
    <property type="protein sequence ID" value="CAA9996586.1"/>
    <property type="molecule type" value="Genomic_DNA"/>
</dbReference>